<name>A0AAV4IDU1_9GAST</name>
<accession>A0AAV4IDU1</accession>
<keyword evidence="2" id="KW-0812">Transmembrane</keyword>
<feature type="region of interest" description="Disordered" evidence="1">
    <location>
        <begin position="980"/>
        <end position="1021"/>
    </location>
</feature>
<feature type="transmembrane region" description="Helical" evidence="2">
    <location>
        <begin position="59"/>
        <end position="83"/>
    </location>
</feature>
<dbReference type="EMBL" id="BMAT01006199">
    <property type="protein sequence ID" value="GFS08214.1"/>
    <property type="molecule type" value="Genomic_DNA"/>
</dbReference>
<protein>
    <submittedName>
        <fullName evidence="3">Uncharacterized protein</fullName>
    </submittedName>
</protein>
<keyword evidence="2" id="KW-0472">Membrane</keyword>
<feature type="compositionally biased region" description="Polar residues" evidence="1">
    <location>
        <begin position="922"/>
        <end position="946"/>
    </location>
</feature>
<feature type="compositionally biased region" description="Basic and acidic residues" evidence="1">
    <location>
        <begin position="166"/>
        <end position="186"/>
    </location>
</feature>
<keyword evidence="2" id="KW-1133">Transmembrane helix</keyword>
<comment type="caution">
    <text evidence="3">The sequence shown here is derived from an EMBL/GenBank/DDBJ whole genome shotgun (WGS) entry which is preliminary data.</text>
</comment>
<feature type="compositionally biased region" description="Polar residues" evidence="1">
    <location>
        <begin position="894"/>
        <end position="903"/>
    </location>
</feature>
<keyword evidence="4" id="KW-1185">Reference proteome</keyword>
<evidence type="ECO:0000313" key="3">
    <source>
        <dbReference type="EMBL" id="GFS08214.1"/>
    </source>
</evidence>
<dbReference type="Proteomes" id="UP000762676">
    <property type="component" value="Unassembled WGS sequence"/>
</dbReference>
<reference evidence="3 4" key="1">
    <citation type="journal article" date="2021" name="Elife">
        <title>Chloroplast acquisition without the gene transfer in kleptoplastic sea slugs, Plakobranchus ocellatus.</title>
        <authorList>
            <person name="Maeda T."/>
            <person name="Takahashi S."/>
            <person name="Yoshida T."/>
            <person name="Shimamura S."/>
            <person name="Takaki Y."/>
            <person name="Nagai Y."/>
            <person name="Toyoda A."/>
            <person name="Suzuki Y."/>
            <person name="Arimoto A."/>
            <person name="Ishii H."/>
            <person name="Satoh N."/>
            <person name="Nishiyama T."/>
            <person name="Hasebe M."/>
            <person name="Maruyama T."/>
            <person name="Minagawa J."/>
            <person name="Obokata J."/>
            <person name="Shigenobu S."/>
        </authorList>
    </citation>
    <scope>NUCLEOTIDE SEQUENCE [LARGE SCALE GENOMIC DNA]</scope>
</reference>
<feature type="compositionally biased region" description="Basic residues" evidence="1">
    <location>
        <begin position="990"/>
        <end position="1004"/>
    </location>
</feature>
<evidence type="ECO:0000256" key="2">
    <source>
        <dbReference type="SAM" id="Phobius"/>
    </source>
</evidence>
<feature type="compositionally biased region" description="Basic and acidic residues" evidence="1">
    <location>
        <begin position="653"/>
        <end position="676"/>
    </location>
</feature>
<feature type="region of interest" description="Disordered" evidence="1">
    <location>
        <begin position="146"/>
        <end position="186"/>
    </location>
</feature>
<feature type="compositionally biased region" description="Polar residues" evidence="1">
    <location>
        <begin position="1006"/>
        <end position="1021"/>
    </location>
</feature>
<evidence type="ECO:0000313" key="4">
    <source>
        <dbReference type="Proteomes" id="UP000762676"/>
    </source>
</evidence>
<feature type="region of interest" description="Disordered" evidence="1">
    <location>
        <begin position="849"/>
        <end position="947"/>
    </location>
</feature>
<gene>
    <name evidence="3" type="ORF">ElyMa_003009600</name>
</gene>
<proteinExistence type="predicted"/>
<feature type="region of interest" description="Disordered" evidence="1">
    <location>
        <begin position="645"/>
        <end position="676"/>
    </location>
</feature>
<feature type="compositionally biased region" description="Acidic residues" evidence="1">
    <location>
        <begin position="148"/>
        <end position="164"/>
    </location>
</feature>
<evidence type="ECO:0000256" key="1">
    <source>
        <dbReference type="SAM" id="MobiDB-lite"/>
    </source>
</evidence>
<feature type="region of interest" description="Disordered" evidence="1">
    <location>
        <begin position="329"/>
        <end position="385"/>
    </location>
</feature>
<organism evidence="3 4">
    <name type="scientific">Elysia marginata</name>
    <dbReference type="NCBI Taxonomy" id="1093978"/>
    <lineage>
        <taxon>Eukaryota</taxon>
        <taxon>Metazoa</taxon>
        <taxon>Spiralia</taxon>
        <taxon>Lophotrochozoa</taxon>
        <taxon>Mollusca</taxon>
        <taxon>Gastropoda</taxon>
        <taxon>Heterobranchia</taxon>
        <taxon>Euthyneura</taxon>
        <taxon>Panpulmonata</taxon>
        <taxon>Sacoglossa</taxon>
        <taxon>Placobranchoidea</taxon>
        <taxon>Plakobranchidae</taxon>
        <taxon>Elysia</taxon>
    </lineage>
</organism>
<feature type="compositionally biased region" description="Polar residues" evidence="1">
    <location>
        <begin position="862"/>
        <end position="885"/>
    </location>
</feature>
<sequence length="1021" mass="111568">MKHASALVAVLARNLTSASNKGNLLQGASTSLDSSAAAQSESADQEDGNLHARHAHYSFIMILILMTLFVLVTLSMTGAMLAFCRKKNAVFTHYDGVATTTPGEFGGRAGGTAASMDCSSELELGDLDADGEGMCGASDRGQCYYQLSDDESDNSDEETDDNNDDNISKREQKKMLKGKDDCRWNTNRTKDRKKELILEIQNDERHLNSENHIVHFTSNKSDHRNKLTTIFKLFKKSDGKPATKIASNTNGDIGFYNKSNLAIKSKTFPPAKSHGVNPKVQAGCNISCSSSSSNQGQKASSKENICPPKQICPPYNLPHQIDPAFSFYPSSRSKRGQLNGIGNANFKTGRRRKSNAPCVNPPHDHFRRNRNKQNERNCACSPNDGRNLRHYRQGQGHTYQARLYRRLQEQAARLNRDRLVTSQTTSDYWACAIDEKCRSHYQMRDLERYLGDSRGGSVCCRLHRAHSIHAIPQTGPESITDASSPHLMDDVDGSCSGGGGICGDGGGRGTTSISGSATRQRSKVRGCRTSSKCGITIVRVEHSLELSDEFGDVDTRDKHRIDPGSFNLEDFAPVQSKCIFGSVGDSGNLPDNKLVSGKAIKLFVPDTGCSNIHEFCQLSGEHSDTHSANVANVFGNFNSSRAVSRSCTDSEETENRDFSKSEKSSPHHEGACTNGKEQEIAKNFDDLYLLPDENLFPSCCETISNSGNLSLISQNRTSIPNTSSSSTSSMYYQHEPLDGSQVMHPLALSSPCNGSLFRDNQLLSECQSHSQIKPPLPHIDFLSASTSELPSALSDLLVKDSGNDILLLEEDWNSSSTRSGCFGDLQFGSLELFFKCNDESLKPTPVQLTTESERSLSSTPSKQLTIAQSSRAQATVTPPAINTSSTPPPLQIPPCQNTTSPLSLQPKPQAAVASPIKVNLFSPPQKQQSENKTTQSPLLSQTTEVQPSVRATPHLPQQVPLNQQAPQSVHEKSHQTVPCIVAIPPPPRSQRSHRQPRNSPRHKTNIALSSSPQKQLPTNLR</sequence>
<dbReference type="AlphaFoldDB" id="A0AAV4IDU1"/>